<comment type="caution">
    <text evidence="1">The sequence shown here is derived from an EMBL/GenBank/DDBJ whole genome shotgun (WGS) entry which is preliminary data.</text>
</comment>
<evidence type="ECO:0000313" key="2">
    <source>
        <dbReference type="Proteomes" id="UP001370299"/>
    </source>
</evidence>
<dbReference type="PANTHER" id="PTHR18901">
    <property type="entry name" value="2-DEOXYGLUCOSE-6-PHOSPHATE PHOSPHATASE 2"/>
    <property type="match status" value="1"/>
</dbReference>
<dbReference type="Proteomes" id="UP001370299">
    <property type="component" value="Unassembled WGS sequence"/>
</dbReference>
<dbReference type="PANTHER" id="PTHR18901:SF38">
    <property type="entry name" value="PSEUDOURIDINE-5'-PHOSPHATASE"/>
    <property type="match status" value="1"/>
</dbReference>
<dbReference type="RefSeq" id="WP_260233026.1">
    <property type="nucleotide sequence ID" value="NZ_JBBKAP010000026.1"/>
</dbReference>
<evidence type="ECO:0000313" key="1">
    <source>
        <dbReference type="EMBL" id="MEK0171639.1"/>
    </source>
</evidence>
<dbReference type="InterPro" id="IPR036412">
    <property type="entry name" value="HAD-like_sf"/>
</dbReference>
<organism evidence="1 2">
    <name type="scientific">Curtobacterium citreum</name>
    <dbReference type="NCBI Taxonomy" id="2036"/>
    <lineage>
        <taxon>Bacteria</taxon>
        <taxon>Bacillati</taxon>
        <taxon>Actinomycetota</taxon>
        <taxon>Actinomycetes</taxon>
        <taxon>Micrococcales</taxon>
        <taxon>Microbacteriaceae</taxon>
        <taxon>Curtobacterium</taxon>
    </lineage>
</organism>
<sequence>MTAHPPALVPPAAVLWDMDGTIIDTEPIWQRSQVDLTNRYGAEWTHEDGLSLVGSGLERSGELLRAKGVDMEVEEIIQWMTDYVMEHLRAGELPWRPGARELVEELHARGIPTALVTMSRRKMALVAAEALGERGFRVVVAGDDVDRPKPFPDAYLSAAAQLGVEPTACVAIEDSATGVASAVASGAVTIAVEHIVPLSEIAGGDVHLTTLSGVDVDRLVELTTPALAARALDTGGAVPDPAHAADTEGVTR</sequence>
<dbReference type="Gene3D" id="1.10.150.240">
    <property type="entry name" value="Putative phosphatase, domain 2"/>
    <property type="match status" value="1"/>
</dbReference>
<dbReference type="SUPFAM" id="SSF56784">
    <property type="entry name" value="HAD-like"/>
    <property type="match status" value="1"/>
</dbReference>
<gene>
    <name evidence="1" type="ORF">WMN62_09175</name>
</gene>
<dbReference type="CDD" id="cd07505">
    <property type="entry name" value="HAD_BPGM-like"/>
    <property type="match status" value="1"/>
</dbReference>
<dbReference type="NCBIfam" id="TIGR01509">
    <property type="entry name" value="HAD-SF-IA-v3"/>
    <property type="match status" value="1"/>
</dbReference>
<dbReference type="SFLD" id="SFLDG01129">
    <property type="entry name" value="C1.5:_HAD__Beta-PGM__Phosphata"/>
    <property type="match status" value="1"/>
</dbReference>
<dbReference type="InterPro" id="IPR023198">
    <property type="entry name" value="PGP-like_dom2"/>
</dbReference>
<dbReference type="Gene3D" id="3.40.50.1000">
    <property type="entry name" value="HAD superfamily/HAD-like"/>
    <property type="match status" value="1"/>
</dbReference>
<reference evidence="1 2" key="1">
    <citation type="submission" date="2024-03" db="EMBL/GenBank/DDBJ databases">
        <title>Whole genomes of four grape xylem sap localized bacterial endophytes.</title>
        <authorList>
            <person name="Kumar G."/>
            <person name="Savka M.A."/>
        </authorList>
    </citation>
    <scope>NUCLEOTIDE SEQUENCE [LARGE SCALE GENOMIC DNA]</scope>
    <source>
        <strain evidence="1 2">RIT_GXS8</strain>
    </source>
</reference>
<dbReference type="SFLD" id="SFLDS00003">
    <property type="entry name" value="Haloacid_Dehalogenase"/>
    <property type="match status" value="1"/>
</dbReference>
<dbReference type="InterPro" id="IPR006439">
    <property type="entry name" value="HAD-SF_hydro_IA"/>
</dbReference>
<dbReference type="EMBL" id="JBBLYY010000046">
    <property type="protein sequence ID" value="MEK0171639.1"/>
    <property type="molecule type" value="Genomic_DNA"/>
</dbReference>
<proteinExistence type="predicted"/>
<dbReference type="Pfam" id="PF13419">
    <property type="entry name" value="HAD_2"/>
    <property type="match status" value="1"/>
</dbReference>
<dbReference type="InterPro" id="IPR041492">
    <property type="entry name" value="HAD_2"/>
</dbReference>
<keyword evidence="2" id="KW-1185">Reference proteome</keyword>
<dbReference type="InterPro" id="IPR023214">
    <property type="entry name" value="HAD_sf"/>
</dbReference>
<accession>A0ABU8YA02</accession>
<protein>
    <submittedName>
        <fullName evidence="1">HAD family phosphatase</fullName>
    </submittedName>
</protein>
<name>A0ABU8YA02_9MICO</name>